<dbReference type="InterPro" id="IPR054613">
    <property type="entry name" value="Peptidase_S78_dom"/>
</dbReference>
<proteinExistence type="predicted"/>
<evidence type="ECO:0000313" key="6">
    <source>
        <dbReference type="Proteomes" id="UP000469949"/>
    </source>
</evidence>
<comment type="caution">
    <text evidence="5">The sequence shown here is derived from an EMBL/GenBank/DDBJ whole genome shotgun (WGS) entry which is preliminary data.</text>
</comment>
<dbReference type="InterPro" id="IPR006433">
    <property type="entry name" value="Prohead_protease"/>
</dbReference>
<dbReference type="EMBL" id="WEKV01000016">
    <property type="protein sequence ID" value="KAB7783472.1"/>
    <property type="molecule type" value="Genomic_DNA"/>
</dbReference>
<dbReference type="RefSeq" id="WP_152278144.1">
    <property type="nucleotide sequence ID" value="NZ_WEKV01000016.1"/>
</dbReference>
<dbReference type="AlphaFoldDB" id="A0A833J2Y4"/>
<dbReference type="GO" id="GO:0008233">
    <property type="term" value="F:peptidase activity"/>
    <property type="evidence" value="ECO:0007669"/>
    <property type="project" value="UniProtKB-KW"/>
</dbReference>
<dbReference type="NCBIfam" id="TIGR01543">
    <property type="entry name" value="proheadase_HK97"/>
    <property type="match status" value="1"/>
</dbReference>
<protein>
    <recommendedName>
        <fullName evidence="4">Prohead serine protease domain-containing protein</fullName>
    </recommendedName>
</protein>
<feature type="domain" description="Prohead serine protease" evidence="4">
    <location>
        <begin position="18"/>
        <end position="166"/>
    </location>
</feature>
<evidence type="ECO:0000256" key="2">
    <source>
        <dbReference type="ARBA" id="ARBA00022670"/>
    </source>
</evidence>
<sequence>MQPDVFVAPLELKLTADAVDGTFGGYGAIFGNVDSHGDVIMPGAFAESLSERKAQGRGIPMHVMHGVYGGDGVPVGVWTSVAEDDKGLRVEGKLSGMNTDAGRMRYELVKDGALSGLSIGYRVKKNGAVYGQKAGEPKRTLKALHLGEISLVDDPSNAMARVTEMKRLARAEMKATVLTDPDTATAAERLEAAIRLQDGFMASYFFGSGKDGALMMDALRDAYEALTGSRAPDGLTGWTKGAPTEREVKAWLREEFGLSHTQAGAMAGRLFKASPRDEGRDQADQTEARSALADLGSSLAGFKLP</sequence>
<dbReference type="Proteomes" id="UP000469949">
    <property type="component" value="Unassembled WGS sequence"/>
</dbReference>
<reference evidence="5 6" key="1">
    <citation type="submission" date="2019-10" db="EMBL/GenBank/DDBJ databases">
        <title>Draft Genome Sequence of the Caffeine Degrading Methylotroph Methylorubrum populi PINKEL.</title>
        <authorList>
            <person name="Dawson S.C."/>
            <person name="Zhang X."/>
            <person name="Wright M.E."/>
            <person name="Sharma G."/>
            <person name="Langner J.T."/>
            <person name="Ditty J.L."/>
            <person name="Subuyuj G.A."/>
        </authorList>
    </citation>
    <scope>NUCLEOTIDE SEQUENCE [LARGE SCALE GENOMIC DNA]</scope>
    <source>
        <strain evidence="5 6">Pinkel</strain>
    </source>
</reference>
<keyword evidence="1" id="KW-1188">Viral release from host cell</keyword>
<dbReference type="GO" id="GO:0006508">
    <property type="term" value="P:proteolysis"/>
    <property type="evidence" value="ECO:0007669"/>
    <property type="project" value="UniProtKB-KW"/>
</dbReference>
<organism evidence="5 6">
    <name type="scientific">Methylorubrum populi</name>
    <dbReference type="NCBI Taxonomy" id="223967"/>
    <lineage>
        <taxon>Bacteria</taxon>
        <taxon>Pseudomonadati</taxon>
        <taxon>Pseudomonadota</taxon>
        <taxon>Alphaproteobacteria</taxon>
        <taxon>Hyphomicrobiales</taxon>
        <taxon>Methylobacteriaceae</taxon>
        <taxon>Methylorubrum</taxon>
    </lineage>
</organism>
<evidence type="ECO:0000256" key="1">
    <source>
        <dbReference type="ARBA" id="ARBA00022612"/>
    </source>
</evidence>
<evidence type="ECO:0000256" key="3">
    <source>
        <dbReference type="ARBA" id="ARBA00022801"/>
    </source>
</evidence>
<accession>A0A833J2Y4</accession>
<evidence type="ECO:0000259" key="4">
    <source>
        <dbReference type="Pfam" id="PF04586"/>
    </source>
</evidence>
<dbReference type="Pfam" id="PF04586">
    <property type="entry name" value="Peptidase_S78"/>
    <property type="match status" value="1"/>
</dbReference>
<keyword evidence="2" id="KW-0645">Protease</keyword>
<name>A0A833J2Y4_9HYPH</name>
<gene>
    <name evidence="5" type="ORF">F8B43_4034</name>
</gene>
<evidence type="ECO:0000313" key="5">
    <source>
        <dbReference type="EMBL" id="KAB7783472.1"/>
    </source>
</evidence>
<keyword evidence="3" id="KW-0378">Hydrolase</keyword>